<dbReference type="Proteomes" id="UP001195483">
    <property type="component" value="Unassembled WGS sequence"/>
</dbReference>
<reference evidence="1" key="1">
    <citation type="journal article" date="2021" name="Genome Biol. Evol.">
        <title>A High-Quality Reference Genome for a Parasitic Bivalve with Doubly Uniparental Inheritance (Bivalvia: Unionida).</title>
        <authorList>
            <person name="Smith C.H."/>
        </authorList>
    </citation>
    <scope>NUCLEOTIDE SEQUENCE</scope>
    <source>
        <strain evidence="1">CHS0354</strain>
    </source>
</reference>
<protein>
    <submittedName>
        <fullName evidence="1">Uncharacterized protein</fullName>
    </submittedName>
</protein>
<sequence length="107" mass="11991">MAEIRDEAVKQDLREATIGKSLICREIVSQADAKTSAGRWRTAVESRGRAIPCEPERSSGNCYSLQGVTRATRSHEVCAAKPEYRQRSPLLVLKNDRNLVKDYEAKV</sequence>
<name>A0AAE0VW59_9BIVA</name>
<reference evidence="1" key="3">
    <citation type="submission" date="2023-05" db="EMBL/GenBank/DDBJ databases">
        <authorList>
            <person name="Smith C.H."/>
        </authorList>
    </citation>
    <scope>NUCLEOTIDE SEQUENCE</scope>
    <source>
        <strain evidence="1">CHS0354</strain>
        <tissue evidence="1">Mantle</tissue>
    </source>
</reference>
<gene>
    <name evidence="1" type="ORF">CHS0354_005313</name>
</gene>
<accession>A0AAE0VW59</accession>
<proteinExistence type="predicted"/>
<keyword evidence="2" id="KW-1185">Reference proteome</keyword>
<dbReference type="EMBL" id="JAEAOA010000378">
    <property type="protein sequence ID" value="KAK3591392.1"/>
    <property type="molecule type" value="Genomic_DNA"/>
</dbReference>
<reference evidence="1" key="2">
    <citation type="journal article" date="2021" name="Genome Biol. Evol.">
        <title>Developing a high-quality reference genome for a parasitic bivalve with doubly uniparental inheritance (Bivalvia: Unionida).</title>
        <authorList>
            <person name="Smith C.H."/>
        </authorList>
    </citation>
    <scope>NUCLEOTIDE SEQUENCE</scope>
    <source>
        <strain evidence="1">CHS0354</strain>
        <tissue evidence="1">Mantle</tissue>
    </source>
</reference>
<organism evidence="1 2">
    <name type="scientific">Potamilus streckersoni</name>
    <dbReference type="NCBI Taxonomy" id="2493646"/>
    <lineage>
        <taxon>Eukaryota</taxon>
        <taxon>Metazoa</taxon>
        <taxon>Spiralia</taxon>
        <taxon>Lophotrochozoa</taxon>
        <taxon>Mollusca</taxon>
        <taxon>Bivalvia</taxon>
        <taxon>Autobranchia</taxon>
        <taxon>Heteroconchia</taxon>
        <taxon>Palaeoheterodonta</taxon>
        <taxon>Unionida</taxon>
        <taxon>Unionoidea</taxon>
        <taxon>Unionidae</taxon>
        <taxon>Ambleminae</taxon>
        <taxon>Lampsilini</taxon>
        <taxon>Potamilus</taxon>
    </lineage>
</organism>
<dbReference type="AlphaFoldDB" id="A0AAE0VW59"/>
<comment type="caution">
    <text evidence="1">The sequence shown here is derived from an EMBL/GenBank/DDBJ whole genome shotgun (WGS) entry which is preliminary data.</text>
</comment>
<evidence type="ECO:0000313" key="1">
    <source>
        <dbReference type="EMBL" id="KAK3591392.1"/>
    </source>
</evidence>
<evidence type="ECO:0000313" key="2">
    <source>
        <dbReference type="Proteomes" id="UP001195483"/>
    </source>
</evidence>